<proteinExistence type="predicted"/>
<feature type="compositionally biased region" description="Basic and acidic residues" evidence="1">
    <location>
        <begin position="201"/>
        <end position="226"/>
    </location>
</feature>
<dbReference type="EMBL" id="CAJNOM010000150">
    <property type="protein sequence ID" value="CAF1143600.1"/>
    <property type="molecule type" value="Genomic_DNA"/>
</dbReference>
<feature type="region of interest" description="Disordered" evidence="1">
    <location>
        <begin position="171"/>
        <end position="255"/>
    </location>
</feature>
<protein>
    <submittedName>
        <fullName evidence="3">Uncharacterized protein</fullName>
    </submittedName>
</protein>
<organism evidence="3 6">
    <name type="scientific">Adineta steineri</name>
    <dbReference type="NCBI Taxonomy" id="433720"/>
    <lineage>
        <taxon>Eukaryota</taxon>
        <taxon>Metazoa</taxon>
        <taxon>Spiralia</taxon>
        <taxon>Gnathifera</taxon>
        <taxon>Rotifera</taxon>
        <taxon>Eurotatoria</taxon>
        <taxon>Bdelloidea</taxon>
        <taxon>Adinetida</taxon>
        <taxon>Adinetidae</taxon>
        <taxon>Adineta</taxon>
    </lineage>
</organism>
<dbReference type="Proteomes" id="UP000663877">
    <property type="component" value="Unassembled WGS sequence"/>
</dbReference>
<evidence type="ECO:0000256" key="1">
    <source>
        <dbReference type="SAM" id="MobiDB-lite"/>
    </source>
</evidence>
<evidence type="ECO:0000313" key="6">
    <source>
        <dbReference type="Proteomes" id="UP000663877"/>
    </source>
</evidence>
<evidence type="ECO:0000313" key="4">
    <source>
        <dbReference type="EMBL" id="CAF1143600.1"/>
    </source>
</evidence>
<name>A0A814N307_9BILA</name>
<keyword evidence="2" id="KW-0472">Membrane</keyword>
<dbReference type="AlphaFoldDB" id="A0A814N307"/>
<sequence length="255" mass="28935">MNETNIASIVFGIVAGFYSTVFLLFLSDVVHLNKEVMKMKYELADIKNQTITFNHSFLIDSPKNLLSSKKTISGKICFSYNEQRQILEYINFICNMAILLFGSYSIYIHVLSVWLNLYFEKGLPSDIFLYIWIDVNCVASIMQAIRQSLTVATQRRINLIRPSLIIQHVRYDSSDSRSSTNQNKSEKQSDASKGSNLNKTKTSDKKQKVNTTDDTKQPGTTRKDWSKPNQVVSNDPPYGKAGGSIDTHNPDRGKK</sequence>
<keyword evidence="2" id="KW-1133">Transmembrane helix</keyword>
<feature type="transmembrane region" description="Helical" evidence="2">
    <location>
        <begin position="89"/>
        <end position="115"/>
    </location>
</feature>
<feature type="transmembrane region" description="Helical" evidence="2">
    <location>
        <begin position="6"/>
        <end position="30"/>
    </location>
</feature>
<feature type="transmembrane region" description="Helical" evidence="2">
    <location>
        <begin position="127"/>
        <end position="145"/>
    </location>
</feature>
<feature type="compositionally biased region" description="Polar residues" evidence="1">
    <location>
        <begin position="191"/>
        <end position="200"/>
    </location>
</feature>
<accession>A0A814N307</accession>
<dbReference type="Proteomes" id="UP000663832">
    <property type="component" value="Unassembled WGS sequence"/>
</dbReference>
<keyword evidence="5" id="KW-1185">Reference proteome</keyword>
<evidence type="ECO:0000256" key="2">
    <source>
        <dbReference type="SAM" id="Phobius"/>
    </source>
</evidence>
<evidence type="ECO:0000313" key="3">
    <source>
        <dbReference type="EMBL" id="CAF1086197.1"/>
    </source>
</evidence>
<dbReference type="OrthoDB" id="9981882at2759"/>
<reference evidence="3" key="1">
    <citation type="submission" date="2021-02" db="EMBL/GenBank/DDBJ databases">
        <authorList>
            <person name="Nowell W R."/>
        </authorList>
    </citation>
    <scope>NUCLEOTIDE SEQUENCE</scope>
</reference>
<comment type="caution">
    <text evidence="3">The sequence shown here is derived from an EMBL/GenBank/DDBJ whole genome shotgun (WGS) entry which is preliminary data.</text>
</comment>
<dbReference type="EMBL" id="CAJNOI010000117">
    <property type="protein sequence ID" value="CAF1086197.1"/>
    <property type="molecule type" value="Genomic_DNA"/>
</dbReference>
<evidence type="ECO:0000313" key="5">
    <source>
        <dbReference type="Proteomes" id="UP000663832"/>
    </source>
</evidence>
<keyword evidence="2" id="KW-0812">Transmembrane</keyword>
<gene>
    <name evidence="3" type="ORF">BJG266_LOCUS20543</name>
    <name evidence="4" type="ORF">QVE165_LOCUS22618</name>
</gene>